<accession>A0AAW6UCM6</accession>
<keyword evidence="1 4" id="KW-0489">Methyltransferase</keyword>
<dbReference type="EMBL" id="JASCXW010000009">
    <property type="protein sequence ID" value="MDI6452728.1"/>
    <property type="molecule type" value="Genomic_DNA"/>
</dbReference>
<evidence type="ECO:0000256" key="2">
    <source>
        <dbReference type="ARBA" id="ARBA00022679"/>
    </source>
</evidence>
<dbReference type="Gene3D" id="3.40.50.150">
    <property type="entry name" value="Vaccinia Virus protein VP39"/>
    <property type="match status" value="1"/>
</dbReference>
<dbReference type="SUPFAM" id="SSF53335">
    <property type="entry name" value="S-adenosyl-L-methionine-dependent methyltransferases"/>
    <property type="match status" value="1"/>
</dbReference>
<keyword evidence="2 4" id="KW-0808">Transferase</keyword>
<dbReference type="GO" id="GO:0008168">
    <property type="term" value="F:methyltransferase activity"/>
    <property type="evidence" value="ECO:0007669"/>
    <property type="project" value="UniProtKB-KW"/>
</dbReference>
<feature type="domain" description="Methyltransferase" evidence="3">
    <location>
        <begin position="34"/>
        <end position="124"/>
    </location>
</feature>
<dbReference type="PANTHER" id="PTHR43861:SF1">
    <property type="entry name" value="TRANS-ACONITATE 2-METHYLTRANSFERASE"/>
    <property type="match status" value="1"/>
</dbReference>
<proteinExistence type="predicted"/>
<reference evidence="4" key="1">
    <citation type="submission" date="2023-05" db="EMBL/GenBank/DDBJ databases">
        <title>Mariniplasma microaerophilum sp. nov., a novel anaerobic mollicute isolated from terrestrial mud volcano, Taman Peninsula, Russia.</title>
        <authorList>
            <person name="Khomyakova M.A."/>
            <person name="Merkel A.Y."/>
            <person name="Slobodkin A.I."/>
        </authorList>
    </citation>
    <scope>NUCLEOTIDE SEQUENCE</scope>
    <source>
        <strain evidence="4">M4Ah</strain>
    </source>
</reference>
<dbReference type="Gene3D" id="2.20.25.110">
    <property type="entry name" value="S-adenosyl-L-methionine-dependent methyltransferases"/>
    <property type="match status" value="1"/>
</dbReference>
<evidence type="ECO:0000313" key="5">
    <source>
        <dbReference type="Proteomes" id="UP001431532"/>
    </source>
</evidence>
<sequence>MYHHLSQYYDQLFPWNRQIEELIKPYIVPSGQAIDLGCGTGRLTNLLDQLGMHVVGIDLDQDMIKVAQANYPHLSFFHDDMISSLKTSKTFSLMTCFGNTLPHLTLKDLRLFLESVHQSLTEDGVLIVQLLNYTKILNEKPKHLKVIENDDIKFLREYSYLENQILFKTVLKFKDNETVGTTTLYPYQKEQLITEIELANLKVQAYGDFNFKPFDEQDYYLYLIISKK</sequence>
<name>A0AAW6UCM6_9MOLU</name>
<dbReference type="AlphaFoldDB" id="A0AAW6UCM6"/>
<comment type="caution">
    <text evidence="4">The sequence shown here is derived from an EMBL/GenBank/DDBJ whole genome shotgun (WGS) entry which is preliminary data.</text>
</comment>
<dbReference type="PANTHER" id="PTHR43861">
    <property type="entry name" value="TRANS-ACONITATE 2-METHYLTRANSFERASE-RELATED"/>
    <property type="match status" value="1"/>
</dbReference>
<evidence type="ECO:0000313" key="4">
    <source>
        <dbReference type="EMBL" id="MDI6452728.1"/>
    </source>
</evidence>
<dbReference type="EC" id="2.1.1.-" evidence="4"/>
<dbReference type="CDD" id="cd02440">
    <property type="entry name" value="AdoMet_MTases"/>
    <property type="match status" value="1"/>
</dbReference>
<dbReference type="InterPro" id="IPR041698">
    <property type="entry name" value="Methyltransf_25"/>
</dbReference>
<dbReference type="InterPro" id="IPR029063">
    <property type="entry name" value="SAM-dependent_MTases_sf"/>
</dbReference>
<dbReference type="RefSeq" id="WP_282839151.1">
    <property type="nucleotide sequence ID" value="NZ_JASCXW010000009.1"/>
</dbReference>
<dbReference type="Pfam" id="PF13649">
    <property type="entry name" value="Methyltransf_25"/>
    <property type="match status" value="1"/>
</dbReference>
<keyword evidence="5" id="KW-1185">Reference proteome</keyword>
<protein>
    <submittedName>
        <fullName evidence="4">Class I SAM-dependent methyltransferase</fullName>
        <ecNumber evidence="4">2.1.1.-</ecNumber>
    </submittedName>
</protein>
<organism evidence="4 5">
    <name type="scientific">Peloplasma aerotolerans</name>
    <dbReference type="NCBI Taxonomy" id="3044389"/>
    <lineage>
        <taxon>Bacteria</taxon>
        <taxon>Bacillati</taxon>
        <taxon>Mycoplasmatota</taxon>
        <taxon>Mollicutes</taxon>
        <taxon>Acholeplasmatales</taxon>
        <taxon>Acholeplasmataceae</taxon>
        <taxon>Peloplasma</taxon>
    </lineage>
</organism>
<dbReference type="GO" id="GO:0032259">
    <property type="term" value="P:methylation"/>
    <property type="evidence" value="ECO:0007669"/>
    <property type="project" value="UniProtKB-KW"/>
</dbReference>
<evidence type="ECO:0000256" key="1">
    <source>
        <dbReference type="ARBA" id="ARBA00022603"/>
    </source>
</evidence>
<dbReference type="Proteomes" id="UP001431532">
    <property type="component" value="Unassembled WGS sequence"/>
</dbReference>
<evidence type="ECO:0000259" key="3">
    <source>
        <dbReference type="Pfam" id="PF13649"/>
    </source>
</evidence>
<gene>
    <name evidence="4" type="ORF">QJ521_04035</name>
</gene>